<keyword evidence="2" id="KW-1185">Reference proteome</keyword>
<evidence type="ECO:0000313" key="1">
    <source>
        <dbReference type="EMBL" id="SDH26334.1"/>
    </source>
</evidence>
<proteinExistence type="predicted"/>
<dbReference type="AlphaFoldDB" id="A0A1G8AZJ6"/>
<dbReference type="STRING" id="568899.SAMN05192534_10383"/>
<gene>
    <name evidence="1" type="ORF">SAMN05192534_10383</name>
</gene>
<organism evidence="1 2">
    <name type="scientific">Alteribacillus persepolensis</name>
    <dbReference type="NCBI Taxonomy" id="568899"/>
    <lineage>
        <taxon>Bacteria</taxon>
        <taxon>Bacillati</taxon>
        <taxon>Bacillota</taxon>
        <taxon>Bacilli</taxon>
        <taxon>Bacillales</taxon>
        <taxon>Bacillaceae</taxon>
        <taxon>Alteribacillus</taxon>
    </lineage>
</organism>
<dbReference type="EMBL" id="FNDK01000003">
    <property type="protein sequence ID" value="SDH26334.1"/>
    <property type="molecule type" value="Genomic_DNA"/>
</dbReference>
<reference evidence="1 2" key="1">
    <citation type="submission" date="2016-10" db="EMBL/GenBank/DDBJ databases">
        <authorList>
            <person name="de Groot N.N."/>
        </authorList>
    </citation>
    <scope>NUCLEOTIDE SEQUENCE [LARGE SCALE GENOMIC DNA]</scope>
    <source>
        <strain evidence="1 2">DSM 21632</strain>
    </source>
</reference>
<dbReference type="Proteomes" id="UP000199163">
    <property type="component" value="Unassembled WGS sequence"/>
</dbReference>
<evidence type="ECO:0000313" key="2">
    <source>
        <dbReference type="Proteomes" id="UP000199163"/>
    </source>
</evidence>
<protein>
    <submittedName>
        <fullName evidence="1">Uncharacterized protein</fullName>
    </submittedName>
</protein>
<sequence length="65" mass="7575">MCGSYLRIIFSSLDFCPAICWFMLIANAGIRPYNDDYCLLQCKSMDLLHENGLTLGIYEKRRMFV</sequence>
<accession>A0A1G8AZJ6</accession>
<name>A0A1G8AZJ6_9BACI</name>